<dbReference type="InterPro" id="IPR000347">
    <property type="entry name" value="Metalthion_15p"/>
</dbReference>
<comment type="similarity">
    <text evidence="2 5">Belongs to the metallothionein superfamily. Type 15 family.</text>
</comment>
<dbReference type="Pfam" id="PF01439">
    <property type="entry name" value="Metallothio_2"/>
    <property type="match status" value="1"/>
</dbReference>
<protein>
    <recommendedName>
        <fullName evidence="5">Metallothionein-like protein</fullName>
    </recommendedName>
</protein>
<keyword evidence="3 5" id="KW-0479">Metal-binding</keyword>
<evidence type="ECO:0000256" key="2">
    <source>
        <dbReference type="ARBA" id="ARBA00005802"/>
    </source>
</evidence>
<evidence type="ECO:0000256" key="5">
    <source>
        <dbReference type="RuleBase" id="RU369052"/>
    </source>
</evidence>
<proteinExistence type="inferred from homology"/>
<accession>A0ABC8V4K2</accession>
<keyword evidence="7" id="KW-1185">Reference proteome</keyword>
<comment type="function">
    <text evidence="1 5">Metallothioneins have a high content of cysteine residues that bind various heavy metals.</text>
</comment>
<dbReference type="AlphaFoldDB" id="A0ABC8V4K2"/>
<comment type="caution">
    <text evidence="6">The sequence shown here is derived from an EMBL/GenBank/DDBJ whole genome shotgun (WGS) entry which is preliminary data.</text>
</comment>
<evidence type="ECO:0000313" key="7">
    <source>
        <dbReference type="Proteomes" id="UP001642360"/>
    </source>
</evidence>
<evidence type="ECO:0000256" key="3">
    <source>
        <dbReference type="ARBA" id="ARBA00022723"/>
    </source>
</evidence>
<name>A0ABC8V4K2_9AQUA</name>
<gene>
    <name evidence="6" type="ORF">ILEXP_LOCUS58944</name>
</gene>
<dbReference type="PANTHER" id="PTHR33543:SF37">
    <property type="entry name" value="METALLOTHIONEIN-LIKE PROTEIN 4B"/>
    <property type="match status" value="1"/>
</dbReference>
<keyword evidence="4 5" id="KW-0480">Metal-thiolate cluster</keyword>
<dbReference type="EMBL" id="CAUOFW020010390">
    <property type="protein sequence ID" value="CAK9188280.1"/>
    <property type="molecule type" value="Genomic_DNA"/>
</dbReference>
<sequence length="69" mass="6807">MSCCGGNCKCGAGCKCGDGCGGCGMYPDVEKATSATIIAGVAPVKTVSGCHVTSDEDNELDGLIYLDGP</sequence>
<dbReference type="Proteomes" id="UP001642360">
    <property type="component" value="Unassembled WGS sequence"/>
</dbReference>
<reference evidence="6 7" key="1">
    <citation type="submission" date="2024-02" db="EMBL/GenBank/DDBJ databases">
        <authorList>
            <person name="Vignale AGUSTIN F."/>
            <person name="Sosa J E."/>
            <person name="Modenutti C."/>
        </authorList>
    </citation>
    <scope>NUCLEOTIDE SEQUENCE [LARGE SCALE GENOMIC DNA]</scope>
</reference>
<organism evidence="6 7">
    <name type="scientific">Ilex paraguariensis</name>
    <name type="common">yerba mate</name>
    <dbReference type="NCBI Taxonomy" id="185542"/>
    <lineage>
        <taxon>Eukaryota</taxon>
        <taxon>Viridiplantae</taxon>
        <taxon>Streptophyta</taxon>
        <taxon>Embryophyta</taxon>
        <taxon>Tracheophyta</taxon>
        <taxon>Spermatophyta</taxon>
        <taxon>Magnoliopsida</taxon>
        <taxon>eudicotyledons</taxon>
        <taxon>Gunneridae</taxon>
        <taxon>Pentapetalae</taxon>
        <taxon>asterids</taxon>
        <taxon>campanulids</taxon>
        <taxon>Aquifoliales</taxon>
        <taxon>Aquifoliaceae</taxon>
        <taxon>Ilex</taxon>
    </lineage>
</organism>
<evidence type="ECO:0000256" key="4">
    <source>
        <dbReference type="ARBA" id="ARBA00022851"/>
    </source>
</evidence>
<evidence type="ECO:0000256" key="1">
    <source>
        <dbReference type="ARBA" id="ARBA00002568"/>
    </source>
</evidence>
<evidence type="ECO:0000313" key="6">
    <source>
        <dbReference type="EMBL" id="CAK9188280.1"/>
    </source>
</evidence>
<dbReference type="GO" id="GO:0046872">
    <property type="term" value="F:metal ion binding"/>
    <property type="evidence" value="ECO:0007669"/>
    <property type="project" value="UniProtKB-UniRule"/>
</dbReference>
<dbReference type="PANTHER" id="PTHR33543">
    <property type="entry name" value="METALLOTHIONEIN-LIKE PROTEIN 2A"/>
    <property type="match status" value="1"/>
</dbReference>